<dbReference type="InterPro" id="IPR002509">
    <property type="entry name" value="NODB_dom"/>
</dbReference>
<dbReference type="CDD" id="cd10918">
    <property type="entry name" value="CE4_NodB_like_5s_6s"/>
    <property type="match status" value="1"/>
</dbReference>
<feature type="domain" description="NodB homology" evidence="4">
    <location>
        <begin position="87"/>
        <end position="255"/>
    </location>
</feature>
<accession>A0A4R1PXB1</accession>
<reference evidence="5 6" key="1">
    <citation type="submission" date="2019-03" db="EMBL/GenBank/DDBJ databases">
        <title>Genomic Encyclopedia of Type Strains, Phase IV (KMG-IV): sequencing the most valuable type-strain genomes for metagenomic binning, comparative biology and taxonomic classification.</title>
        <authorList>
            <person name="Goeker M."/>
        </authorList>
    </citation>
    <scope>NUCLEOTIDE SEQUENCE [LARGE SCALE GENOMIC DNA]</scope>
    <source>
        <strain evidence="5 6">DSM 15969</strain>
    </source>
</reference>
<dbReference type="GO" id="GO:0005975">
    <property type="term" value="P:carbohydrate metabolic process"/>
    <property type="evidence" value="ECO:0007669"/>
    <property type="project" value="InterPro"/>
</dbReference>
<dbReference type="Pfam" id="PF01522">
    <property type="entry name" value="Polysacc_deac_1"/>
    <property type="match status" value="1"/>
</dbReference>
<keyword evidence="3" id="KW-0472">Membrane</keyword>
<comment type="subcellular location">
    <subcellularLocation>
        <location evidence="1">Secreted</location>
    </subcellularLocation>
</comment>
<evidence type="ECO:0000256" key="1">
    <source>
        <dbReference type="ARBA" id="ARBA00004613"/>
    </source>
</evidence>
<evidence type="ECO:0000313" key="5">
    <source>
        <dbReference type="EMBL" id="TCL37186.1"/>
    </source>
</evidence>
<dbReference type="PANTHER" id="PTHR34216:SF3">
    <property type="entry name" value="POLY-BETA-1,6-N-ACETYL-D-GLUCOSAMINE N-DEACETYLASE"/>
    <property type="match status" value="1"/>
</dbReference>
<dbReference type="InterPro" id="IPR011330">
    <property type="entry name" value="Glyco_hydro/deAcase_b/a-brl"/>
</dbReference>
<dbReference type="InterPro" id="IPR051398">
    <property type="entry name" value="Polysacch_Deacetylase"/>
</dbReference>
<keyword evidence="3" id="KW-1133">Transmembrane helix</keyword>
<keyword evidence="6" id="KW-1185">Reference proteome</keyword>
<dbReference type="Proteomes" id="UP000295063">
    <property type="component" value="Unassembled WGS sequence"/>
</dbReference>
<keyword evidence="2" id="KW-0732">Signal</keyword>
<name>A0A4R1PXB1_9FIRM</name>
<evidence type="ECO:0000259" key="4">
    <source>
        <dbReference type="PROSITE" id="PS51677"/>
    </source>
</evidence>
<dbReference type="PROSITE" id="PS51677">
    <property type="entry name" value="NODB"/>
    <property type="match status" value="1"/>
</dbReference>
<organism evidence="5 6">
    <name type="scientific">Anaerospora hongkongensis</name>
    <dbReference type="NCBI Taxonomy" id="244830"/>
    <lineage>
        <taxon>Bacteria</taxon>
        <taxon>Bacillati</taxon>
        <taxon>Bacillota</taxon>
        <taxon>Negativicutes</taxon>
        <taxon>Selenomonadales</taxon>
        <taxon>Sporomusaceae</taxon>
        <taxon>Anaerospora</taxon>
    </lineage>
</organism>
<dbReference type="EMBL" id="SLUI01000006">
    <property type="protein sequence ID" value="TCL37186.1"/>
    <property type="molecule type" value="Genomic_DNA"/>
</dbReference>
<evidence type="ECO:0000256" key="2">
    <source>
        <dbReference type="ARBA" id="ARBA00022729"/>
    </source>
</evidence>
<gene>
    <name evidence="5" type="ORF">EV210_10651</name>
</gene>
<dbReference type="GO" id="GO:0016810">
    <property type="term" value="F:hydrolase activity, acting on carbon-nitrogen (but not peptide) bonds"/>
    <property type="evidence" value="ECO:0007669"/>
    <property type="project" value="InterPro"/>
</dbReference>
<evidence type="ECO:0000313" key="6">
    <source>
        <dbReference type="Proteomes" id="UP000295063"/>
    </source>
</evidence>
<sequence>MKLYRQPLFYLASLMIIFISLAWFLFVTPIGVPILAYHKVSTDDTIYTINPELFDRQMQYLAENGFTAISLPQLADGLAGKRDLPAKPVVITFDDGYEDNFTTALPILEKYGLRAAVFIAVNKVGQPGYMSWDQMQAMQARNIDIGSHTLSHTALTTLSPAQWEQEIQNSKLELEQRLSKPVTFLAYPHGLFSPAMFEYLKSAGYNGAFSGVTGLNFKDANLYELKRISIFGPKLDLWSFRLRLAKSNIESLLGI</sequence>
<proteinExistence type="predicted"/>
<comment type="caution">
    <text evidence="5">The sequence shown here is derived from an EMBL/GenBank/DDBJ whole genome shotgun (WGS) entry which is preliminary data.</text>
</comment>
<dbReference type="RefSeq" id="WP_243650502.1">
    <property type="nucleotide sequence ID" value="NZ_DAIMLW010000131.1"/>
</dbReference>
<dbReference type="SUPFAM" id="SSF88713">
    <property type="entry name" value="Glycoside hydrolase/deacetylase"/>
    <property type="match status" value="1"/>
</dbReference>
<dbReference type="GO" id="GO:0005576">
    <property type="term" value="C:extracellular region"/>
    <property type="evidence" value="ECO:0007669"/>
    <property type="project" value="UniProtKB-SubCell"/>
</dbReference>
<dbReference type="PANTHER" id="PTHR34216">
    <property type="match status" value="1"/>
</dbReference>
<dbReference type="Gene3D" id="3.20.20.370">
    <property type="entry name" value="Glycoside hydrolase/deacetylase"/>
    <property type="match status" value="1"/>
</dbReference>
<keyword evidence="3" id="KW-0812">Transmembrane</keyword>
<evidence type="ECO:0000256" key="3">
    <source>
        <dbReference type="SAM" id="Phobius"/>
    </source>
</evidence>
<feature type="transmembrane region" description="Helical" evidence="3">
    <location>
        <begin position="7"/>
        <end position="26"/>
    </location>
</feature>
<protein>
    <submittedName>
        <fullName evidence="5">Polysaccharide deacetylase</fullName>
    </submittedName>
</protein>
<dbReference type="AlphaFoldDB" id="A0A4R1PXB1"/>